<dbReference type="InterPro" id="IPR022280">
    <property type="entry name" value="PRTRC_protein-B"/>
</dbReference>
<dbReference type="OrthoDB" id="6396928at2"/>
<reference evidence="1 2" key="1">
    <citation type="submission" date="2016-03" db="EMBL/GenBank/DDBJ databases">
        <authorList>
            <person name="Ploux O."/>
        </authorList>
    </citation>
    <scope>NUCLEOTIDE SEQUENCE [LARGE SCALE GENOMIC DNA]</scope>
    <source>
        <strain evidence="1 2">R-45378</strain>
    </source>
</reference>
<name>A0A177NDV4_9GAMM</name>
<dbReference type="Proteomes" id="UP000077857">
    <property type="component" value="Unassembled WGS sequence"/>
</dbReference>
<sequence>MMTEFFAHCVEPSVSTSPVTAILIHELKHFGTKDQGVSGSRLISSAHEFFEGDDGKLIVGAGKLMGRDDLENLLREILNRSLRNATLLPTAVVSISSTHIAWTTPASVRPMIFKPVGLKPQTLTVPWPRLLMVANSNSHFSVAALASNRRITAHTKLYHAPLMNINQIGRVCTGNAPLPGHCDADQLTAWEAVMFESAFTHVNHPHSLKIDPQAHAVETKDCFKFWADLAKQNTVRFPKSALNPLNMSVTDFISRNA</sequence>
<dbReference type="InterPro" id="IPR032787">
    <property type="entry name" value="Prok-E2_D"/>
</dbReference>
<protein>
    <recommendedName>
        <fullName evidence="3">PRTRC system protein B</fullName>
    </recommendedName>
</protein>
<comment type="caution">
    <text evidence="1">The sequence shown here is derived from an EMBL/GenBank/DDBJ whole genome shotgun (WGS) entry which is preliminary data.</text>
</comment>
<proteinExistence type="predicted"/>
<evidence type="ECO:0008006" key="3">
    <source>
        <dbReference type="Google" id="ProtNLM"/>
    </source>
</evidence>
<dbReference type="EMBL" id="LUUJ01000076">
    <property type="protein sequence ID" value="OAI16238.1"/>
    <property type="molecule type" value="Genomic_DNA"/>
</dbReference>
<accession>A0A177NDV4</accession>
<evidence type="ECO:0000313" key="2">
    <source>
        <dbReference type="Proteomes" id="UP000077857"/>
    </source>
</evidence>
<evidence type="ECO:0000313" key="1">
    <source>
        <dbReference type="EMBL" id="OAI16238.1"/>
    </source>
</evidence>
<dbReference type="AlphaFoldDB" id="A0A177NDV4"/>
<gene>
    <name evidence="1" type="ORF">A1507_11810</name>
</gene>
<dbReference type="Pfam" id="PF14460">
    <property type="entry name" value="Prok-E2_D"/>
    <property type="match status" value="1"/>
</dbReference>
<dbReference type="RefSeq" id="WP_064040422.1">
    <property type="nucleotide sequence ID" value="NZ_LUUJ01000076.1"/>
</dbReference>
<dbReference type="NCBIfam" id="TIGR03737">
    <property type="entry name" value="PRTRC_B"/>
    <property type="match status" value="1"/>
</dbReference>
<organism evidence="1 2">
    <name type="scientific">Methylomonas koyamae</name>
    <dbReference type="NCBI Taxonomy" id="702114"/>
    <lineage>
        <taxon>Bacteria</taxon>
        <taxon>Pseudomonadati</taxon>
        <taxon>Pseudomonadota</taxon>
        <taxon>Gammaproteobacteria</taxon>
        <taxon>Methylococcales</taxon>
        <taxon>Methylococcaceae</taxon>
        <taxon>Methylomonas</taxon>
    </lineage>
</organism>